<dbReference type="InterPro" id="IPR058633">
    <property type="entry name" value="EmrA/FarA_HH"/>
</dbReference>
<feature type="region of interest" description="Disordered" evidence="10">
    <location>
        <begin position="379"/>
        <end position="402"/>
    </location>
</feature>
<dbReference type="AlphaFoldDB" id="A0A1G9QSL3"/>
<dbReference type="SUPFAM" id="SSF111369">
    <property type="entry name" value="HlyD-like secretion proteins"/>
    <property type="match status" value="2"/>
</dbReference>
<dbReference type="EMBL" id="FNHP01000002">
    <property type="protein sequence ID" value="SDM14012.1"/>
    <property type="molecule type" value="Genomic_DNA"/>
</dbReference>
<keyword evidence="5" id="KW-0997">Cell inner membrane</keyword>
<keyword evidence="3" id="KW-0813">Transport</keyword>
<feature type="domain" description="Multidrug export protein EmrA/FarA alpha-helical hairpin" evidence="12">
    <location>
        <begin position="148"/>
        <end position="245"/>
    </location>
</feature>
<evidence type="ECO:0000256" key="1">
    <source>
        <dbReference type="ARBA" id="ARBA00004377"/>
    </source>
</evidence>
<evidence type="ECO:0000256" key="8">
    <source>
        <dbReference type="ARBA" id="ARBA00023136"/>
    </source>
</evidence>
<comment type="subcellular location">
    <subcellularLocation>
        <location evidence="1">Cell inner membrane</location>
        <topology evidence="1">Single-pass membrane protein</topology>
    </subcellularLocation>
</comment>
<evidence type="ECO:0000256" key="6">
    <source>
        <dbReference type="ARBA" id="ARBA00022692"/>
    </source>
</evidence>
<feature type="coiled-coil region" evidence="9">
    <location>
        <begin position="102"/>
        <end position="164"/>
    </location>
</feature>
<evidence type="ECO:0000256" key="9">
    <source>
        <dbReference type="SAM" id="Coils"/>
    </source>
</evidence>
<dbReference type="Proteomes" id="UP000198552">
    <property type="component" value="Unassembled WGS sequence"/>
</dbReference>
<dbReference type="OrthoDB" id="9811754at2"/>
<evidence type="ECO:0000256" key="3">
    <source>
        <dbReference type="ARBA" id="ARBA00022448"/>
    </source>
</evidence>
<dbReference type="Gene3D" id="1.10.287.470">
    <property type="entry name" value="Helix hairpin bin"/>
    <property type="match status" value="2"/>
</dbReference>
<dbReference type="GO" id="GO:0046677">
    <property type="term" value="P:response to antibiotic"/>
    <property type="evidence" value="ECO:0007669"/>
    <property type="project" value="UniProtKB-ARBA"/>
</dbReference>
<evidence type="ECO:0000256" key="11">
    <source>
        <dbReference type="SAM" id="Phobius"/>
    </source>
</evidence>
<dbReference type="GO" id="GO:0005886">
    <property type="term" value="C:plasma membrane"/>
    <property type="evidence" value="ECO:0007669"/>
    <property type="project" value="UniProtKB-SubCell"/>
</dbReference>
<dbReference type="GO" id="GO:0015721">
    <property type="term" value="P:bile acid and bile salt transport"/>
    <property type="evidence" value="ECO:0007669"/>
    <property type="project" value="UniProtKB-ARBA"/>
</dbReference>
<accession>A0A1G9QSL3</accession>
<organism evidence="13 14">
    <name type="scientific">Oryzisolibacter propanilivorax</name>
    <dbReference type="NCBI Taxonomy" id="1527607"/>
    <lineage>
        <taxon>Bacteria</taxon>
        <taxon>Pseudomonadati</taxon>
        <taxon>Pseudomonadota</taxon>
        <taxon>Betaproteobacteria</taxon>
        <taxon>Burkholderiales</taxon>
        <taxon>Comamonadaceae</taxon>
        <taxon>Oryzisolibacter</taxon>
    </lineage>
</organism>
<dbReference type="PRINTS" id="PR01490">
    <property type="entry name" value="RTXTOXIND"/>
</dbReference>
<dbReference type="Gene3D" id="2.40.50.100">
    <property type="match status" value="1"/>
</dbReference>
<keyword evidence="8 11" id="KW-0472">Membrane</keyword>
<protein>
    <submittedName>
        <fullName evidence="13">Membrane fusion protein, multidrug efflux system</fullName>
    </submittedName>
</protein>
<comment type="similarity">
    <text evidence="2">Belongs to the membrane fusion protein (MFP) (TC 8.A.1) family.</text>
</comment>
<dbReference type="PANTHER" id="PTHR30386">
    <property type="entry name" value="MEMBRANE FUSION SUBUNIT OF EMRAB-TOLC MULTIDRUG EFFLUX PUMP"/>
    <property type="match status" value="1"/>
</dbReference>
<evidence type="ECO:0000256" key="2">
    <source>
        <dbReference type="ARBA" id="ARBA00009477"/>
    </source>
</evidence>
<keyword evidence="6 11" id="KW-0812">Transmembrane</keyword>
<dbReference type="RefSeq" id="WP_091567430.1">
    <property type="nucleotide sequence ID" value="NZ_FNHP01000002.1"/>
</dbReference>
<dbReference type="Pfam" id="PF25885">
    <property type="entry name" value="HH_EMRA"/>
    <property type="match status" value="1"/>
</dbReference>
<evidence type="ECO:0000259" key="12">
    <source>
        <dbReference type="Pfam" id="PF25885"/>
    </source>
</evidence>
<name>A0A1G9QSL3_9BURK</name>
<reference evidence="14" key="1">
    <citation type="submission" date="2016-10" db="EMBL/GenBank/DDBJ databases">
        <authorList>
            <person name="Varghese N."/>
            <person name="Submissions S."/>
        </authorList>
    </citation>
    <scope>NUCLEOTIDE SEQUENCE [LARGE SCALE GENOMIC DNA]</scope>
    <source>
        <strain evidence="14">EPL6</strain>
    </source>
</reference>
<proteinExistence type="inferred from homology"/>
<feature type="compositionally biased region" description="Basic and acidic residues" evidence="10">
    <location>
        <begin position="388"/>
        <end position="400"/>
    </location>
</feature>
<feature type="transmembrane region" description="Helical" evidence="11">
    <location>
        <begin position="24"/>
        <end position="45"/>
    </location>
</feature>
<keyword evidence="14" id="KW-1185">Reference proteome</keyword>
<keyword evidence="9" id="KW-0175">Coiled coil</keyword>
<dbReference type="FunFam" id="2.40.30.170:FF:000003">
    <property type="entry name" value="Multidrug resistance protein A"/>
    <property type="match status" value="1"/>
</dbReference>
<evidence type="ECO:0000256" key="5">
    <source>
        <dbReference type="ARBA" id="ARBA00022519"/>
    </source>
</evidence>
<gene>
    <name evidence="13" type="ORF">SAMN05428957_102539</name>
</gene>
<keyword evidence="4" id="KW-1003">Cell membrane</keyword>
<dbReference type="InterPro" id="IPR050739">
    <property type="entry name" value="MFP"/>
</dbReference>
<evidence type="ECO:0000313" key="14">
    <source>
        <dbReference type="Proteomes" id="UP000198552"/>
    </source>
</evidence>
<dbReference type="GO" id="GO:1990961">
    <property type="term" value="P:xenobiotic detoxification by transmembrane export across the plasma membrane"/>
    <property type="evidence" value="ECO:0007669"/>
    <property type="project" value="UniProtKB-ARBA"/>
</dbReference>
<dbReference type="PANTHER" id="PTHR30386:SF19">
    <property type="entry name" value="MULTIDRUG EXPORT PROTEIN EMRA-RELATED"/>
    <property type="match status" value="1"/>
</dbReference>
<keyword evidence="7 11" id="KW-1133">Transmembrane helix</keyword>
<dbReference type="Gene3D" id="2.40.30.170">
    <property type="match status" value="1"/>
</dbReference>
<sequence>MNAPAPAAPSQPSPLQAKARRKRALLLLGAVVGVGAVAFGLYDWLVASHYEHTDNAYVQGNVVQITPQTGGTVLAIGADDTDFVRAGAPLVQLDPADARVALAQAEAQLAQAVRQARTLYANNDTLAAQVRLREAEARRAQADVQRLQSEIERAQDDVQRRRQLAGVGAVSTEELQHAQSQLAGTRSQRTAAEAAVGAAQAATAAAREQLTSNRALTQGVAVQQHPAVLTAAARLREAWLASQRTQLLAPVDGYVARRSVQLGQRVAAGSPLMAIVPLKEVWVEANFKENQLRNLRLGQPAQLTADLYGKKVPYHGTVAGLGVGTGAAFALLPAQNATGNWIKVVQRVPVRIALDGAQLAEHPLRVGLSMDVEVDTRERGGASLAEAPRSEPAARTRVFEQQDAGAEAEVARIIEANLGKS</sequence>
<evidence type="ECO:0000313" key="13">
    <source>
        <dbReference type="EMBL" id="SDM14012.1"/>
    </source>
</evidence>
<evidence type="ECO:0000256" key="10">
    <source>
        <dbReference type="SAM" id="MobiDB-lite"/>
    </source>
</evidence>
<dbReference type="STRING" id="1527607.SAMN05428957_102539"/>
<evidence type="ECO:0000256" key="7">
    <source>
        <dbReference type="ARBA" id="ARBA00022989"/>
    </source>
</evidence>
<evidence type="ECO:0000256" key="4">
    <source>
        <dbReference type="ARBA" id="ARBA00022475"/>
    </source>
</evidence>